<dbReference type="EMBL" id="JBHLWQ010000017">
    <property type="protein sequence ID" value="MFC0199071.1"/>
    <property type="molecule type" value="Genomic_DNA"/>
</dbReference>
<proteinExistence type="predicted"/>
<dbReference type="RefSeq" id="WP_378925867.1">
    <property type="nucleotide sequence ID" value="NZ_JBHLWQ010000017.1"/>
</dbReference>
<dbReference type="PROSITE" id="PS50994">
    <property type="entry name" value="INTEGRASE"/>
    <property type="match status" value="1"/>
</dbReference>
<protein>
    <submittedName>
        <fullName evidence="2">Integrase core domain-containing protein</fullName>
    </submittedName>
</protein>
<accession>A0ABV6CIJ8</accession>
<sequence length="161" mass="18507">RQKPNPESRSRWIKVGGNVILHSKIGSARGSEREARMLISLHKQATTPPKIRAAIQASIEPAWKVAERYGISEQTVWKWRSRNNGMVERFNGRIEDVLQSHHFNSGEDLEQTLLRHVRLYNGQLPQSVLKGQTPIDALKDWQKQRPALFKKRPCNHVGCDK</sequence>
<dbReference type="SUPFAM" id="SSF53098">
    <property type="entry name" value="Ribonuclease H-like"/>
    <property type="match status" value="1"/>
</dbReference>
<name>A0ABV6CIJ8_9RHOB</name>
<evidence type="ECO:0000259" key="1">
    <source>
        <dbReference type="PROSITE" id="PS50994"/>
    </source>
</evidence>
<dbReference type="Pfam" id="PF13683">
    <property type="entry name" value="rve_3"/>
    <property type="match status" value="1"/>
</dbReference>
<dbReference type="InterPro" id="IPR001584">
    <property type="entry name" value="Integrase_cat-core"/>
</dbReference>
<reference evidence="2 3" key="1">
    <citation type="submission" date="2024-09" db="EMBL/GenBank/DDBJ databases">
        <authorList>
            <person name="Sun Q."/>
            <person name="Mori K."/>
        </authorList>
    </citation>
    <scope>NUCLEOTIDE SEQUENCE [LARGE SCALE GENOMIC DNA]</scope>
    <source>
        <strain evidence="2 3">CCM 7904</strain>
    </source>
</reference>
<evidence type="ECO:0000313" key="3">
    <source>
        <dbReference type="Proteomes" id="UP001589795"/>
    </source>
</evidence>
<dbReference type="Proteomes" id="UP001589795">
    <property type="component" value="Unassembled WGS sequence"/>
</dbReference>
<gene>
    <name evidence="2" type="ORF">ACFFIZ_01625</name>
</gene>
<dbReference type="InterPro" id="IPR036397">
    <property type="entry name" value="RNaseH_sf"/>
</dbReference>
<keyword evidence="3" id="KW-1185">Reference proteome</keyword>
<feature type="non-terminal residue" evidence="2">
    <location>
        <position position="1"/>
    </location>
</feature>
<organism evidence="2 3">
    <name type="scientific">Paracoccus rhizosphaerae</name>
    <dbReference type="NCBI Taxonomy" id="1133347"/>
    <lineage>
        <taxon>Bacteria</taxon>
        <taxon>Pseudomonadati</taxon>
        <taxon>Pseudomonadota</taxon>
        <taxon>Alphaproteobacteria</taxon>
        <taxon>Rhodobacterales</taxon>
        <taxon>Paracoccaceae</taxon>
        <taxon>Paracoccus</taxon>
    </lineage>
</organism>
<evidence type="ECO:0000313" key="2">
    <source>
        <dbReference type="EMBL" id="MFC0199071.1"/>
    </source>
</evidence>
<comment type="caution">
    <text evidence="2">The sequence shown here is derived from an EMBL/GenBank/DDBJ whole genome shotgun (WGS) entry which is preliminary data.</text>
</comment>
<feature type="domain" description="Integrase catalytic" evidence="1">
    <location>
        <begin position="64"/>
        <end position="142"/>
    </location>
</feature>
<dbReference type="Gene3D" id="3.30.420.10">
    <property type="entry name" value="Ribonuclease H-like superfamily/Ribonuclease H"/>
    <property type="match status" value="1"/>
</dbReference>
<dbReference type="InterPro" id="IPR012337">
    <property type="entry name" value="RNaseH-like_sf"/>
</dbReference>